<protein>
    <submittedName>
        <fullName evidence="1">Uncharacterized protein</fullName>
    </submittedName>
</protein>
<proteinExistence type="predicted"/>
<gene>
    <name evidence="1" type="ORF">BH695_4032</name>
</gene>
<keyword evidence="2" id="KW-1185">Reference proteome</keyword>
<dbReference type="EMBL" id="CP020771">
    <property type="protein sequence ID" value="ARI83311.1"/>
    <property type="molecule type" value="Genomic_DNA"/>
</dbReference>
<accession>A0AB33C6R9</accession>
<organism evidence="1 2">
    <name type="scientific">Microcystis aeruginosa PCC 7806SL</name>
    <dbReference type="NCBI Taxonomy" id="1903187"/>
    <lineage>
        <taxon>Bacteria</taxon>
        <taxon>Bacillati</taxon>
        <taxon>Cyanobacteriota</taxon>
        <taxon>Cyanophyceae</taxon>
        <taxon>Oscillatoriophycideae</taxon>
        <taxon>Chroococcales</taxon>
        <taxon>Microcystaceae</taxon>
        <taxon>Microcystis</taxon>
    </lineage>
</organism>
<reference evidence="1 2" key="1">
    <citation type="journal article" date="2018" name="Harmful Algae">
        <title>The highly heterogeneous methylated genomes and diverse restriction-modification systems of bloom-forming Microcystis.</title>
        <authorList>
            <person name="Zhao L."/>
            <person name="Song Y."/>
            <person name="Li L."/>
            <person name="Gan N."/>
            <person name="Brand J.J."/>
            <person name="Song L."/>
        </authorList>
    </citation>
    <scope>NUCLEOTIDE SEQUENCE [LARGE SCALE GENOMIC DNA]</scope>
    <source>
        <strain evidence="1 2">PCC 7806SL</strain>
    </source>
</reference>
<dbReference type="Proteomes" id="UP000192439">
    <property type="component" value="Chromosome"/>
</dbReference>
<evidence type="ECO:0000313" key="1">
    <source>
        <dbReference type="EMBL" id="ARI83311.1"/>
    </source>
</evidence>
<dbReference type="SMR" id="A0AB33C6R9"/>
<evidence type="ECO:0000313" key="2">
    <source>
        <dbReference type="Proteomes" id="UP000192439"/>
    </source>
</evidence>
<name>A0AB33C6R9_MICA7</name>
<dbReference type="AlphaFoldDB" id="A0AB33C6R9"/>
<dbReference type="RefSeq" id="WP_002747166.1">
    <property type="nucleotide sequence ID" value="NZ_CP020771.1"/>
</dbReference>
<sequence>MLGKVLYQKANNVTRTLSELKSQDIEIPKHTEWLRRAYQQGKQISQIITYIWRYGEETSEEGETARQLHTYFVEDPKKNLKKLFAANARERNSSTEAHLLATVFCPISENMIFPMFDEFELAERYPELGYDFEINVNSFQGDLADATVNDPELLKWIIPYPPKPQVSEITVTEEELQAWIKNTDNNQYIPENPYIPSSSC</sequence>